<dbReference type="FunFam" id="3.80.10.10:FF:000026">
    <property type="entry name" value="U2 small nuclear ribonucleoprotein A"/>
    <property type="match status" value="1"/>
</dbReference>
<keyword evidence="8" id="KW-1185">Reference proteome</keyword>
<accession>A0A2C6KU09</accession>
<dbReference type="GO" id="GO:0000398">
    <property type="term" value="P:mRNA splicing, via spliceosome"/>
    <property type="evidence" value="ECO:0007669"/>
    <property type="project" value="InterPro"/>
</dbReference>
<dbReference type="PANTHER" id="PTHR10552">
    <property type="entry name" value="U2 SMALL NUCLEAR RIBONUCLEOPROTEIN A"/>
    <property type="match status" value="1"/>
</dbReference>
<keyword evidence="4" id="KW-0539">Nucleus</keyword>
<evidence type="ECO:0000256" key="2">
    <source>
        <dbReference type="ARBA" id="ARBA00022614"/>
    </source>
</evidence>
<keyword evidence="3" id="KW-0677">Repeat</keyword>
<evidence type="ECO:0000313" key="7">
    <source>
        <dbReference type="EMBL" id="PHJ23730.1"/>
    </source>
</evidence>
<dbReference type="SMART" id="SM00369">
    <property type="entry name" value="LRR_TYP"/>
    <property type="match status" value="2"/>
</dbReference>
<dbReference type="Proteomes" id="UP000221165">
    <property type="component" value="Unassembled WGS sequence"/>
</dbReference>
<dbReference type="GeneID" id="94425818"/>
<comment type="caution">
    <text evidence="7">The sequence shown here is derived from an EMBL/GenBank/DDBJ whole genome shotgun (WGS) entry which is preliminary data.</text>
</comment>
<dbReference type="PROSITE" id="PS51450">
    <property type="entry name" value="LRR"/>
    <property type="match status" value="2"/>
</dbReference>
<dbReference type="RefSeq" id="XP_067925405.1">
    <property type="nucleotide sequence ID" value="XM_068062607.1"/>
</dbReference>
<dbReference type="GO" id="GO:0005686">
    <property type="term" value="C:U2 snRNP"/>
    <property type="evidence" value="ECO:0007669"/>
    <property type="project" value="TreeGrafter"/>
</dbReference>
<proteinExistence type="inferred from homology"/>
<keyword evidence="2" id="KW-0433">Leucine-rich repeat</keyword>
<dbReference type="SUPFAM" id="SSF52058">
    <property type="entry name" value="L domain-like"/>
    <property type="match status" value="1"/>
</dbReference>
<comment type="subcellular location">
    <subcellularLocation>
        <location evidence="1">Nucleus</location>
    </subcellularLocation>
</comment>
<dbReference type="PANTHER" id="PTHR10552:SF6">
    <property type="entry name" value="U2 SMALL NUCLEAR RIBONUCLEOPROTEIN A"/>
    <property type="match status" value="1"/>
</dbReference>
<dbReference type="InterPro" id="IPR003591">
    <property type="entry name" value="Leu-rich_rpt_typical-subtyp"/>
</dbReference>
<evidence type="ECO:0000256" key="1">
    <source>
        <dbReference type="ARBA" id="ARBA00004123"/>
    </source>
</evidence>
<dbReference type="AlphaFoldDB" id="A0A2C6KU09"/>
<comment type="similarity">
    <text evidence="5">Belongs to the U2 small nuclear ribonucleoprotein A family.</text>
</comment>
<evidence type="ECO:0000256" key="6">
    <source>
        <dbReference type="SAM" id="MobiDB-lite"/>
    </source>
</evidence>
<organism evidence="7 8">
    <name type="scientific">Cystoisospora suis</name>
    <dbReference type="NCBI Taxonomy" id="483139"/>
    <lineage>
        <taxon>Eukaryota</taxon>
        <taxon>Sar</taxon>
        <taxon>Alveolata</taxon>
        <taxon>Apicomplexa</taxon>
        <taxon>Conoidasida</taxon>
        <taxon>Coccidia</taxon>
        <taxon>Eucoccidiorida</taxon>
        <taxon>Eimeriorina</taxon>
        <taxon>Sarcocystidae</taxon>
        <taxon>Cystoisospora</taxon>
    </lineage>
</organism>
<dbReference type="InterPro" id="IPR044640">
    <property type="entry name" value="RU2A"/>
</dbReference>
<dbReference type="Gene3D" id="3.80.10.10">
    <property type="entry name" value="Ribonuclease Inhibitor"/>
    <property type="match status" value="1"/>
</dbReference>
<feature type="compositionally biased region" description="Polar residues" evidence="6">
    <location>
        <begin position="252"/>
        <end position="270"/>
    </location>
</feature>
<dbReference type="InterPro" id="IPR001611">
    <property type="entry name" value="Leu-rich_rpt"/>
</dbReference>
<evidence type="ECO:0000256" key="4">
    <source>
        <dbReference type="ARBA" id="ARBA00023242"/>
    </source>
</evidence>
<evidence type="ECO:0000313" key="8">
    <source>
        <dbReference type="Proteomes" id="UP000221165"/>
    </source>
</evidence>
<gene>
    <name evidence="7" type="ORF">CSUI_002405</name>
</gene>
<feature type="region of interest" description="Disordered" evidence="6">
    <location>
        <begin position="166"/>
        <end position="210"/>
    </location>
</feature>
<dbReference type="GO" id="GO:0030620">
    <property type="term" value="F:U2 snRNA binding"/>
    <property type="evidence" value="ECO:0007669"/>
    <property type="project" value="InterPro"/>
</dbReference>
<reference evidence="7 8" key="1">
    <citation type="journal article" date="2017" name="Int. J. Parasitol.">
        <title>The genome of the protozoan parasite Cystoisospora suis and a reverse vaccinology approach to identify vaccine candidates.</title>
        <authorList>
            <person name="Palmieri N."/>
            <person name="Shrestha A."/>
            <person name="Ruttkowski B."/>
            <person name="Beck T."/>
            <person name="Vogl C."/>
            <person name="Tomley F."/>
            <person name="Blake D.P."/>
            <person name="Joachim A."/>
        </authorList>
    </citation>
    <scope>NUCLEOTIDE SEQUENCE [LARGE SCALE GENOMIC DNA]</scope>
    <source>
        <strain evidence="7 8">Wien I</strain>
    </source>
</reference>
<dbReference type="EMBL" id="MIGC01001020">
    <property type="protein sequence ID" value="PHJ23730.1"/>
    <property type="molecule type" value="Genomic_DNA"/>
</dbReference>
<protein>
    <submittedName>
        <fullName evidence="7">Small nuclear ribonucleoprotein polypeptide a</fullName>
    </submittedName>
</protein>
<dbReference type="InterPro" id="IPR032675">
    <property type="entry name" value="LRR_dom_sf"/>
</dbReference>
<evidence type="ECO:0000256" key="5">
    <source>
        <dbReference type="ARBA" id="ARBA00024196"/>
    </source>
</evidence>
<keyword evidence="7" id="KW-0687">Ribonucleoprotein</keyword>
<name>A0A2C6KU09_9APIC</name>
<dbReference type="Pfam" id="PF14580">
    <property type="entry name" value="LRR_9"/>
    <property type="match status" value="1"/>
</dbReference>
<feature type="compositionally biased region" description="Basic and acidic residues" evidence="6">
    <location>
        <begin position="166"/>
        <end position="175"/>
    </location>
</feature>
<feature type="region of interest" description="Disordered" evidence="6">
    <location>
        <begin position="247"/>
        <end position="270"/>
    </location>
</feature>
<dbReference type="OrthoDB" id="433501at2759"/>
<evidence type="ECO:0000256" key="3">
    <source>
        <dbReference type="ARBA" id="ARBA00022737"/>
    </source>
</evidence>
<sequence>MRLTVELILQSYQYINPAKDWTLSLRGCKIPVVENLGATQDHFECIDFTDNELLKLDNVPPLPRLRSLILCNNRISRIDPEAIQSIPGLTSLILTNNKIEVLSDLLPLFQAKNLERLSLVENPVCERAYYRLFVVYNLPKLRFLDFRRVTQQERLQAESVFKGEKGAKLSHEIAPPRKSHQGLEGSFGSSSITPDGGDSRKQKEGAGSAASAEQIERIKVAIAKATTMEEIARLENALKAGYIPDDILRGTSADSDSNREGQQQSQKRAS</sequence>
<dbReference type="VEuPathDB" id="ToxoDB:CSUI_002405"/>